<dbReference type="EMBL" id="CAJNON010000184">
    <property type="protein sequence ID" value="CAF1078817.1"/>
    <property type="molecule type" value="Genomic_DNA"/>
</dbReference>
<dbReference type="SMART" id="SM00175">
    <property type="entry name" value="RAB"/>
    <property type="match status" value="1"/>
</dbReference>
<dbReference type="Proteomes" id="UP000663868">
    <property type="component" value="Unassembled WGS sequence"/>
</dbReference>
<dbReference type="SMART" id="SM00174">
    <property type="entry name" value="RHO"/>
    <property type="match status" value="1"/>
</dbReference>
<dbReference type="Proteomes" id="UP000663881">
    <property type="component" value="Unassembled WGS sequence"/>
</dbReference>
<dbReference type="InterPro" id="IPR050227">
    <property type="entry name" value="Rab"/>
</dbReference>
<evidence type="ECO:0000313" key="8">
    <source>
        <dbReference type="Proteomes" id="UP000663891"/>
    </source>
</evidence>
<dbReference type="PROSITE" id="PS51419">
    <property type="entry name" value="RAB"/>
    <property type="match status" value="1"/>
</dbReference>
<dbReference type="InterPro" id="IPR027417">
    <property type="entry name" value="P-loop_NTPase"/>
</dbReference>
<keyword evidence="1" id="KW-0547">Nucleotide-binding</keyword>
<proteinExistence type="predicted"/>
<protein>
    <submittedName>
        <fullName evidence="4">Uncharacterized protein</fullName>
    </submittedName>
</protein>
<reference evidence="4" key="1">
    <citation type="submission" date="2021-02" db="EMBL/GenBank/DDBJ databases">
        <authorList>
            <person name="Nowell W R."/>
        </authorList>
    </citation>
    <scope>NUCLEOTIDE SEQUENCE</scope>
</reference>
<organism evidence="4 8">
    <name type="scientific">Adineta steineri</name>
    <dbReference type="NCBI Taxonomy" id="433720"/>
    <lineage>
        <taxon>Eukaryota</taxon>
        <taxon>Metazoa</taxon>
        <taxon>Spiralia</taxon>
        <taxon>Gnathifera</taxon>
        <taxon>Rotifera</taxon>
        <taxon>Eurotatoria</taxon>
        <taxon>Bdelloidea</taxon>
        <taxon>Adinetida</taxon>
        <taxon>Adinetidae</taxon>
        <taxon>Adineta</taxon>
    </lineage>
</organism>
<dbReference type="SUPFAM" id="SSF52540">
    <property type="entry name" value="P-loop containing nucleoside triphosphate hydrolases"/>
    <property type="match status" value="1"/>
</dbReference>
<accession>A0A814MIG1</accession>
<dbReference type="InterPro" id="IPR005225">
    <property type="entry name" value="Small_GTP-bd"/>
</dbReference>
<dbReference type="SMART" id="SM00176">
    <property type="entry name" value="RAN"/>
    <property type="match status" value="1"/>
</dbReference>
<dbReference type="GO" id="GO:0005525">
    <property type="term" value="F:GTP binding"/>
    <property type="evidence" value="ECO:0007669"/>
    <property type="project" value="UniProtKB-KW"/>
</dbReference>
<evidence type="ECO:0000313" key="7">
    <source>
        <dbReference type="EMBL" id="CAF3826602.1"/>
    </source>
</evidence>
<dbReference type="Proteomes" id="UP000663860">
    <property type="component" value="Unassembled WGS sequence"/>
</dbReference>
<dbReference type="SMART" id="SM00177">
    <property type="entry name" value="ARF"/>
    <property type="match status" value="1"/>
</dbReference>
<dbReference type="FunFam" id="3.40.50.300:FF:001129">
    <property type="entry name" value="ras-related protein Rab-44 isoform X2"/>
    <property type="match status" value="1"/>
</dbReference>
<dbReference type="GO" id="GO:0003924">
    <property type="term" value="F:GTPase activity"/>
    <property type="evidence" value="ECO:0007669"/>
    <property type="project" value="InterPro"/>
</dbReference>
<dbReference type="PRINTS" id="PR00449">
    <property type="entry name" value="RASTRNSFRMNG"/>
</dbReference>
<evidence type="ECO:0000256" key="2">
    <source>
        <dbReference type="ARBA" id="ARBA00023134"/>
    </source>
</evidence>
<dbReference type="SMART" id="SM00173">
    <property type="entry name" value="RAS"/>
    <property type="match status" value="1"/>
</dbReference>
<dbReference type="EMBL" id="CAJNOE010000530">
    <property type="protein sequence ID" value="CAF1258374.1"/>
    <property type="molecule type" value="Genomic_DNA"/>
</dbReference>
<dbReference type="Gene3D" id="3.40.50.300">
    <property type="entry name" value="P-loop containing nucleotide triphosphate hydrolases"/>
    <property type="match status" value="1"/>
</dbReference>
<evidence type="ECO:0000256" key="1">
    <source>
        <dbReference type="ARBA" id="ARBA00022741"/>
    </source>
</evidence>
<name>A0A814MIG1_9BILA</name>
<sequence length="226" mass="26012">MDVPANEPHDYLFKLLCIGEANVGKTTFLHQYIHDNFANFRSTVGLDVFEKCITTPDNQNILLQLWDTAGQERYRSLTKSLFRDSMGFLLLFDVTNESSFLTIQDWLTYVDSYTRVDDNLRPPILLIGNKIDLVTNRVIDTMRAQQLANELQITYIETSAVTGTNVQETLRLLVKNVFDFMEQSMKKYYPKSPAITLTADEEKHKRRTSVRLINKLSGKKHSCSCT</sequence>
<dbReference type="Proteomes" id="UP000663891">
    <property type="component" value="Unassembled WGS sequence"/>
</dbReference>
<dbReference type="InterPro" id="IPR001806">
    <property type="entry name" value="Small_GTPase"/>
</dbReference>
<dbReference type="PANTHER" id="PTHR47977">
    <property type="entry name" value="RAS-RELATED PROTEIN RAB"/>
    <property type="match status" value="1"/>
</dbReference>
<comment type="caution">
    <text evidence="4">The sequence shown here is derived from an EMBL/GenBank/DDBJ whole genome shotgun (WGS) entry which is preliminary data.</text>
</comment>
<dbReference type="PROSITE" id="PS51420">
    <property type="entry name" value="RHO"/>
    <property type="match status" value="1"/>
</dbReference>
<keyword evidence="3" id="KW-0449">Lipoprotein</keyword>
<dbReference type="NCBIfam" id="TIGR00231">
    <property type="entry name" value="small_GTP"/>
    <property type="match status" value="1"/>
</dbReference>
<dbReference type="EMBL" id="CAJOBB010001219">
    <property type="protein sequence ID" value="CAF3826602.1"/>
    <property type="molecule type" value="Genomic_DNA"/>
</dbReference>
<dbReference type="PROSITE" id="PS51417">
    <property type="entry name" value="ARF"/>
    <property type="match status" value="1"/>
</dbReference>
<dbReference type="PROSITE" id="PS51421">
    <property type="entry name" value="RAS"/>
    <property type="match status" value="1"/>
</dbReference>
<evidence type="ECO:0000313" key="6">
    <source>
        <dbReference type="EMBL" id="CAF3742042.1"/>
    </source>
</evidence>
<dbReference type="CDD" id="cd00154">
    <property type="entry name" value="Rab"/>
    <property type="match status" value="1"/>
</dbReference>
<evidence type="ECO:0000313" key="5">
    <source>
        <dbReference type="EMBL" id="CAF1258374.1"/>
    </source>
</evidence>
<gene>
    <name evidence="5" type="ORF">IZO911_LOCUS31746</name>
    <name evidence="7" type="ORF">KXQ929_LOCUS18585</name>
    <name evidence="6" type="ORF">OKA104_LOCUS15161</name>
    <name evidence="4" type="ORF">VCS650_LOCUS18895</name>
</gene>
<dbReference type="OrthoDB" id="25896at2759"/>
<evidence type="ECO:0000313" key="4">
    <source>
        <dbReference type="EMBL" id="CAF1078817.1"/>
    </source>
</evidence>
<evidence type="ECO:0000256" key="3">
    <source>
        <dbReference type="ARBA" id="ARBA00023288"/>
    </source>
</evidence>
<dbReference type="Pfam" id="PF00071">
    <property type="entry name" value="Ras"/>
    <property type="match status" value="1"/>
</dbReference>
<dbReference type="AlphaFoldDB" id="A0A814MIG1"/>
<dbReference type="EMBL" id="CAJOAY010000826">
    <property type="protein sequence ID" value="CAF3742042.1"/>
    <property type="molecule type" value="Genomic_DNA"/>
</dbReference>
<keyword evidence="2" id="KW-0342">GTP-binding</keyword>